<name>A0A0D1BSK4_CLOBO</name>
<organism evidence="12 13">
    <name type="scientific">Clostridium botulinum B2 450</name>
    <dbReference type="NCBI Taxonomy" id="1379739"/>
    <lineage>
        <taxon>Bacteria</taxon>
        <taxon>Bacillati</taxon>
        <taxon>Bacillota</taxon>
        <taxon>Clostridia</taxon>
        <taxon>Eubacteriales</taxon>
        <taxon>Clostridiaceae</taxon>
        <taxon>Clostridium</taxon>
    </lineage>
</organism>
<dbReference type="CDD" id="cd00383">
    <property type="entry name" value="trans_reg_C"/>
    <property type="match status" value="1"/>
</dbReference>
<evidence type="ECO:0000256" key="6">
    <source>
        <dbReference type="ARBA" id="ARBA00023163"/>
    </source>
</evidence>
<dbReference type="InterPro" id="IPR001867">
    <property type="entry name" value="OmpR/PhoB-type_DNA-bd"/>
</dbReference>
<keyword evidence="6" id="KW-0804">Transcription</keyword>
<dbReference type="PANTHER" id="PTHR48111">
    <property type="entry name" value="REGULATOR OF RPOS"/>
    <property type="match status" value="1"/>
</dbReference>
<evidence type="ECO:0000256" key="7">
    <source>
        <dbReference type="ARBA" id="ARBA00024867"/>
    </source>
</evidence>
<dbReference type="GO" id="GO:0000156">
    <property type="term" value="F:phosphorelay response regulator activity"/>
    <property type="evidence" value="ECO:0007669"/>
    <property type="project" value="TreeGrafter"/>
</dbReference>
<accession>A0A0D1BSK4</accession>
<evidence type="ECO:0000313" key="13">
    <source>
        <dbReference type="Proteomes" id="UP000032250"/>
    </source>
</evidence>
<dbReference type="GO" id="GO:0032993">
    <property type="term" value="C:protein-DNA complex"/>
    <property type="evidence" value="ECO:0007669"/>
    <property type="project" value="TreeGrafter"/>
</dbReference>
<feature type="modified residue" description="4-aspartylphosphate" evidence="8">
    <location>
        <position position="55"/>
    </location>
</feature>
<dbReference type="PANTHER" id="PTHR48111:SF2">
    <property type="entry name" value="RESPONSE REGULATOR SAER"/>
    <property type="match status" value="1"/>
</dbReference>
<dbReference type="HOGENOM" id="CLU_000445_30_3_9"/>
<keyword evidence="3" id="KW-0902">Two-component regulatory system</keyword>
<feature type="domain" description="OmpR/PhoB-type" evidence="11">
    <location>
        <begin position="131"/>
        <end position="230"/>
    </location>
</feature>
<evidence type="ECO:0000256" key="4">
    <source>
        <dbReference type="ARBA" id="ARBA00023015"/>
    </source>
</evidence>
<proteinExistence type="predicted"/>
<evidence type="ECO:0000256" key="8">
    <source>
        <dbReference type="PROSITE-ProRule" id="PRU00169"/>
    </source>
</evidence>
<dbReference type="OrthoDB" id="1655504at2"/>
<keyword evidence="2 8" id="KW-0597">Phosphoprotein</keyword>
<dbReference type="GO" id="GO:0000976">
    <property type="term" value="F:transcription cis-regulatory region binding"/>
    <property type="evidence" value="ECO:0007669"/>
    <property type="project" value="TreeGrafter"/>
</dbReference>
<dbReference type="EMBL" id="JXSU01000007">
    <property type="protein sequence ID" value="KIS22777.1"/>
    <property type="molecule type" value="Genomic_DNA"/>
</dbReference>
<dbReference type="Gene3D" id="3.40.50.2300">
    <property type="match status" value="1"/>
</dbReference>
<gene>
    <name evidence="12" type="ORF">N495_03990</name>
</gene>
<evidence type="ECO:0000256" key="2">
    <source>
        <dbReference type="ARBA" id="ARBA00022553"/>
    </source>
</evidence>
<dbReference type="Pfam" id="PF00486">
    <property type="entry name" value="Trans_reg_C"/>
    <property type="match status" value="1"/>
</dbReference>
<dbReference type="PROSITE" id="PS50110">
    <property type="entry name" value="RESPONSE_REGULATORY"/>
    <property type="match status" value="1"/>
</dbReference>
<comment type="caution">
    <text evidence="12">The sequence shown here is derived from an EMBL/GenBank/DDBJ whole genome shotgun (WGS) entry which is preliminary data.</text>
</comment>
<evidence type="ECO:0000256" key="9">
    <source>
        <dbReference type="PROSITE-ProRule" id="PRU01091"/>
    </source>
</evidence>
<feature type="DNA-binding region" description="OmpR/PhoB-type" evidence="9">
    <location>
        <begin position="131"/>
        <end position="230"/>
    </location>
</feature>
<reference evidence="12 13" key="1">
    <citation type="submission" date="2014-06" db="EMBL/GenBank/DDBJ databases">
        <title>Genome characterization of distinct group I Clostridium botulinum lineages.</title>
        <authorList>
            <person name="Giordani F."/>
            <person name="Anselmo A."/>
            <person name="Fillo S."/>
            <person name="Palozzi A.M."/>
            <person name="Fortunato A."/>
            <person name="Gentile B."/>
            <person name="Ciammaruconi A."/>
            <person name="Anniballi F."/>
            <person name="De Medici D."/>
            <person name="Lista F."/>
        </authorList>
    </citation>
    <scope>NUCLEOTIDE SEQUENCE [LARGE SCALE GENOMIC DNA]</scope>
    <source>
        <strain evidence="12 13">B2 450</strain>
    </source>
</reference>
<feature type="domain" description="Response regulatory" evidence="10">
    <location>
        <begin position="6"/>
        <end position="119"/>
    </location>
</feature>
<dbReference type="SMART" id="SM00862">
    <property type="entry name" value="Trans_reg_C"/>
    <property type="match status" value="1"/>
</dbReference>
<dbReference type="GO" id="GO:0006355">
    <property type="term" value="P:regulation of DNA-templated transcription"/>
    <property type="evidence" value="ECO:0007669"/>
    <property type="project" value="InterPro"/>
</dbReference>
<dbReference type="InterPro" id="IPR001789">
    <property type="entry name" value="Sig_transdc_resp-reg_receiver"/>
</dbReference>
<evidence type="ECO:0000259" key="10">
    <source>
        <dbReference type="PROSITE" id="PS50110"/>
    </source>
</evidence>
<evidence type="ECO:0000256" key="5">
    <source>
        <dbReference type="ARBA" id="ARBA00023125"/>
    </source>
</evidence>
<dbReference type="FunFam" id="1.10.10.10:FF:000018">
    <property type="entry name" value="DNA-binding response regulator ResD"/>
    <property type="match status" value="1"/>
</dbReference>
<dbReference type="RefSeq" id="WP_003488902.1">
    <property type="nucleotide sequence ID" value="NZ_JXSU01000007.1"/>
</dbReference>
<dbReference type="SUPFAM" id="SSF52172">
    <property type="entry name" value="CheY-like"/>
    <property type="match status" value="1"/>
</dbReference>
<sequence>MDKDIKILVVEDNNDINKLLCDMLRQSEYITKSAYSGTEALIYLKEYDWDMVLLDLMLPGMDGKELLSNIRKSKPMPVIIISAKEEKDIKIETLRMGADDYITKPFDIDEVSARIDSHLRRYKEFSNIAPQNLLEYKEISLNKDTREVFVYDKQIMLTSREFDILQLLMGYPKKVFTKANLFESVWSSEYLCDDNTINVHISNLRNKLSKAGTENEYIQTIWGIGYKLDS</sequence>
<evidence type="ECO:0000256" key="3">
    <source>
        <dbReference type="ARBA" id="ARBA00023012"/>
    </source>
</evidence>
<dbReference type="PATRIC" id="fig|1379739.3.peg.1116"/>
<evidence type="ECO:0000259" key="11">
    <source>
        <dbReference type="PROSITE" id="PS51755"/>
    </source>
</evidence>
<dbReference type="Pfam" id="PF00072">
    <property type="entry name" value="Response_reg"/>
    <property type="match status" value="1"/>
</dbReference>
<dbReference type="PROSITE" id="PS51755">
    <property type="entry name" value="OMPR_PHOB"/>
    <property type="match status" value="1"/>
</dbReference>
<dbReference type="InterPro" id="IPR039420">
    <property type="entry name" value="WalR-like"/>
</dbReference>
<keyword evidence="4" id="KW-0805">Transcription regulation</keyword>
<dbReference type="InterPro" id="IPR036388">
    <property type="entry name" value="WH-like_DNA-bd_sf"/>
</dbReference>
<dbReference type="InterPro" id="IPR011006">
    <property type="entry name" value="CheY-like_superfamily"/>
</dbReference>
<dbReference type="AlphaFoldDB" id="A0A0D1BSK4"/>
<dbReference type="Gene3D" id="1.10.10.10">
    <property type="entry name" value="Winged helix-like DNA-binding domain superfamily/Winged helix DNA-binding domain"/>
    <property type="match status" value="1"/>
</dbReference>
<evidence type="ECO:0000256" key="1">
    <source>
        <dbReference type="ARBA" id="ARBA00018672"/>
    </source>
</evidence>
<dbReference type="SMART" id="SM00448">
    <property type="entry name" value="REC"/>
    <property type="match status" value="1"/>
</dbReference>
<keyword evidence="5 9" id="KW-0238">DNA-binding</keyword>
<dbReference type="GO" id="GO:0005829">
    <property type="term" value="C:cytosol"/>
    <property type="evidence" value="ECO:0007669"/>
    <property type="project" value="TreeGrafter"/>
</dbReference>
<comment type="function">
    <text evidence="7">May play the central regulatory role in sporulation. It may be an element of the effector pathway responsible for the activation of sporulation genes in response to nutritional stress. Spo0A may act in concert with spo0H (a sigma factor) to control the expression of some genes that are critical to the sporulation process.</text>
</comment>
<evidence type="ECO:0000313" key="12">
    <source>
        <dbReference type="EMBL" id="KIS22777.1"/>
    </source>
</evidence>
<protein>
    <recommendedName>
        <fullName evidence="1">Stage 0 sporulation protein A homolog</fullName>
    </recommendedName>
</protein>
<dbReference type="Proteomes" id="UP000032250">
    <property type="component" value="Unassembled WGS sequence"/>
</dbReference>